<dbReference type="PANTHER" id="PTHR32305:SF15">
    <property type="entry name" value="PROTEIN RHSA-RELATED"/>
    <property type="match status" value="1"/>
</dbReference>
<evidence type="ECO:0000313" key="2">
    <source>
        <dbReference type="Proteomes" id="UP001210231"/>
    </source>
</evidence>
<dbReference type="RefSeq" id="WP_407033212.1">
    <property type="nucleotide sequence ID" value="NZ_JAQGEF010000065.1"/>
</dbReference>
<dbReference type="Proteomes" id="UP001210231">
    <property type="component" value="Unassembled WGS sequence"/>
</dbReference>
<keyword evidence="2" id="KW-1185">Reference proteome</keyword>
<protein>
    <submittedName>
        <fullName evidence="1">RHS repeat-associated core domain-containing protein</fullName>
    </submittedName>
</protein>
<accession>A0ABT4UPW8</accession>
<name>A0ABT4UPW8_9BACT</name>
<dbReference type="EMBL" id="JAQGEF010000065">
    <property type="protein sequence ID" value="MDA3616884.1"/>
    <property type="molecule type" value="Genomic_DNA"/>
</dbReference>
<comment type="caution">
    <text evidence="1">The sequence shown here is derived from an EMBL/GenBank/DDBJ whole genome shotgun (WGS) entry which is preliminary data.</text>
</comment>
<dbReference type="Gene3D" id="2.180.10.10">
    <property type="entry name" value="RHS repeat-associated core"/>
    <property type="match status" value="1"/>
</dbReference>
<sequence>MVTHVRGPLLEETHYYPFGLSMAGISSKALNGIAENKYKYNGKEEQRKEFSDGSGLEWLDYGARMYDNQIGRFGQIDPHSFNYYAWNPYNYCANNPIILTDPTGKDWFQDKSGNIIWNTSRGKTYTEDDVEYSNIGATLTLTTISAIRNPNDIPVSFDVSGPKLRNTYSITGNYNKEGNFTGFTTDWERETGITKVGLLEFKGSASVKGKNNSVLKMFPVADEWTGGFEQHTEVNVWEKPGLTLIAGKVVDVNVDMSIDIDSKGKLRVNLSHGTFPSVSVFAGNPDNPLINQVYDYQQASFMQTHVSTIWSWMYGNNAEKGRAMAAFQVASNQFWQPKINKGWVHFMGYNAGN</sequence>
<dbReference type="InterPro" id="IPR022385">
    <property type="entry name" value="Rhs_assc_core"/>
</dbReference>
<organism evidence="1 2">
    <name type="scientific">Polluticaenibacter yanchengensis</name>
    <dbReference type="NCBI Taxonomy" id="3014562"/>
    <lineage>
        <taxon>Bacteria</taxon>
        <taxon>Pseudomonadati</taxon>
        <taxon>Bacteroidota</taxon>
        <taxon>Chitinophagia</taxon>
        <taxon>Chitinophagales</taxon>
        <taxon>Chitinophagaceae</taxon>
        <taxon>Polluticaenibacter</taxon>
    </lineage>
</organism>
<gene>
    <name evidence="1" type="ORF">O3P16_18915</name>
</gene>
<evidence type="ECO:0000313" key="1">
    <source>
        <dbReference type="EMBL" id="MDA3616884.1"/>
    </source>
</evidence>
<proteinExistence type="predicted"/>
<dbReference type="NCBIfam" id="TIGR03696">
    <property type="entry name" value="Rhs_assc_core"/>
    <property type="match status" value="1"/>
</dbReference>
<reference evidence="1 2" key="1">
    <citation type="submission" date="2022-12" db="EMBL/GenBank/DDBJ databases">
        <title>Chitinophagaceae gen. sp. nov., a new member of the family Chitinophagaceae, isolated from soil in a chemical factory.</title>
        <authorList>
            <person name="Ke Z."/>
        </authorList>
    </citation>
    <scope>NUCLEOTIDE SEQUENCE [LARGE SCALE GENOMIC DNA]</scope>
    <source>
        <strain evidence="1 2">LY-5</strain>
    </source>
</reference>
<dbReference type="InterPro" id="IPR050708">
    <property type="entry name" value="T6SS_VgrG/RHS"/>
</dbReference>
<dbReference type="PANTHER" id="PTHR32305">
    <property type="match status" value="1"/>
</dbReference>